<organism evidence="1 2">
    <name type="scientific">Tetraparma gracilis</name>
    <dbReference type="NCBI Taxonomy" id="2962635"/>
    <lineage>
        <taxon>Eukaryota</taxon>
        <taxon>Sar</taxon>
        <taxon>Stramenopiles</taxon>
        <taxon>Ochrophyta</taxon>
        <taxon>Bolidophyceae</taxon>
        <taxon>Parmales</taxon>
        <taxon>Triparmaceae</taxon>
        <taxon>Tetraparma</taxon>
    </lineage>
</organism>
<evidence type="ECO:0000313" key="1">
    <source>
        <dbReference type="EMBL" id="GMI56277.1"/>
    </source>
</evidence>
<accession>A0ABQ6NCN1</accession>
<protein>
    <recommendedName>
        <fullName evidence="3">GPS domain-containing protein</fullName>
    </recommendedName>
</protein>
<dbReference type="EMBL" id="BRYB01006752">
    <property type="protein sequence ID" value="GMI56277.1"/>
    <property type="molecule type" value="Genomic_DNA"/>
</dbReference>
<keyword evidence="2" id="KW-1185">Reference proteome</keyword>
<comment type="caution">
    <text evidence="1">The sequence shown here is derived from an EMBL/GenBank/DDBJ whole genome shotgun (WGS) entry which is preliminary data.</text>
</comment>
<name>A0ABQ6NCN1_9STRA</name>
<sequence>MSGTTSTTATVFVPFAYNHTGRLAGYGYYDTGHPDDFEFRFESHAPTVDPALSSSLHSFTDARLTADVKNLTVTASASGTVQLDMSHRSSSTPHLLEIMITTLTLDDFSLADPTAPVGGRFSSALRKPVEQDVAPWITLSAGGVTGFATVSDRDIVVDELTVYAYPTISSDFSAVSNNGPASMIYRRPNFWQLTANLETSRDDLHTSLSAIIKASCPDVSDAMLEYYVLASAGDASGSQKVPMELVIASEGEVFKLQTASDATFTPVYPFAKVEAAGLQMRISSMSDGSVTYSDVGYLNTIEFAPSFSIANTHFVNSADLLGSSSSAVMNFVLTGDVSLPSPTLGSEGTSVVVYGTSLHGFFDSSSGDTFLSTTLSTAEEWTVTTQVQLDAGTSRERSLSMTIDGDYRETGSESDAWSFRPASVTGSGRLAPTSTATSVFAQADLATGDWATLSTGHALHPTSTDPPSLMYVMPEDCAAGFPVAPTLQLLDGTFSICVSSLATSFGGVECMSGTTLRAPLATHASSQGLVEDAYGEKMDNATSSSATSSTGTAFFSGTDTQPTDIKLQLDLGSSPSTSLPLGSAVSLNQATVKYVSDNAHEHSYKILLGLTPGLEPMQLGGDGTWSKSNLHALSLTTLAPAPVLPNVVISEGCATTCDVKFLTGSAAGSQPDRFKATACSWAGCQVQGSSTATSSGSYMDSGNFVMTVEGTIPTVSHALAPYFDASDVLPPSLLNTAMDEGEGNANVSVDSERDRILIEFVVDNDSSQELADAVDLLPASFVSTHATCKIEMSMSAPAWATTKILFDVPVDGYSIGPLEVESFELAVDKEATTSTTLALATSSVVTLANQRYRLDDNRVSIADNVAEKTVTGRLIEDTANSLRYALQIDTDSLVSVSDASLSVLCVRLINTVAQNWVMDEIILSAESALVQFPGYAASHNVTVAISNADTSNYIVEVEGIGAVDLAVLLGDSYPLADYRVTDRGDVKFTFDSDLLTATCLFTGRLDHATITTNPVLPNVNADTLWVMAMTTFVSIEGFDDVQWTFQGYVNVDGTRYGNAFEVVAGEAQVVVNEGGVEYRFTISDAVITTAGEPGSNANSTIPGAYTGTYSGSGYLTLSGGGSDAWSPFGTMAVTIIEAATVVVIDPFQGLLDSVSANVQAGTGFTSGLVSGQVVVSNDGRDVHFKTTGSVPSVGLLFGIGFTVSFDAEGQLDPLFGQPLNAADMTWSNHDDDMLGIASGFSLDATGLEMDRSWQLEEKLENQGTGNVWRDNDQPFSFSYRVPTATGMPQMLIATDFENCGFLSCNNRAFESKSGINVVKVAYTIKGIVTEDEEAFDISYYSVVKVKMTAMGLADEALYLMAYGDVSYSGDNSFAMMDGNSQAYMNTPWRALSTTQLMTTGNQWNPASLHLFEPVNPTVEVHFSNAPGDTSSFILDQMEVRTPSNVTIGNLLRLEETVQTVTFFNPMLSYINSQVTLGEGEGRQPLRGYLRGPYTEEQMQAGEITTLDLGLTDDWWVFGTDDLVMEEDASFQVTLHPSPVNGVIDSLAFVGVLAVKFAGAAKSNVIFEASSSAGLERFCFMLKEVSVSTLNQIVEKSTYDEDWSAVAENLMLKESNGVSLVSGQTEFAVGSYDQQCNRKDVEGIAGKRVEFSVRVVEKVGNDLLGVWKMVHGKFTSVLFLDCVMEVPEVRSDGVPLRLTTSTDEDAGGDIWTDNVNIVLEITAADSVDLGGITVEFGLNVNFAGEKVMRFDMAGPGRTESSNDNAEWYVADLVGTSEDEWKDCFGLDWMRVGGGVGHAEVRSDQDWEQSIMRFELAVSVGEWEEEVTIDVTVEAGGEEVTMEALLDQPQGGAREVIEDVLGVAGRAMGKAMGGLVGLLDGLEMGADVTFRLENTGGNRGVWLTANVIAIVVGSDAEQMLGGLAVDGAEEVEVWIGVFEVGVAGEQPPVRISVKGEGGDLVGGAGGLEVGDWTLTVEYGSVFDRTGKTSVSVKGVLEEVERTFMGEGGGGTWTSGEDREENFGTSWLYADGLDVDVEVALLPAGWGWNETSWRDRSGAGVKIGGENFGGGKLVGGGGGVEMMGVLDGLGGGVYRLADAVLGGGVITAEGTALGCGGSVGGVEMVDLEVGDQGGAVKFMQQLLQDAGYLRGWAGGGGDFTYGEYDWTTTVDVGDFKTTNGLGEGAGTPWTALCAASVSASGVKVGGGYEWLNELRLVDGRWKVAEGEGEGVGVVVEGEMEWRWGGGFGAMIEKIGWGDELGGVPKMDGEVVIEGGAVRGTLATSEGWTMDGGRVRGDTLRLEARPGEQASSWGQVAVAMQGAVLLDAGEISVELATAGMVEGGGGGELVLVGAGGTGGEWGGCFGLGEGVGLTGVEVEVGLAGDGTAARVEVEGTWVVEEGGGEVKLEGAVGEGGKLEMTGSVERLGMKALMDWWKGAFAGSVEDAENWGVEEGIAGVGGDWAMDDVDVTLGADGFSLQGSMMMLGQTNYVTMRIGWVDVKNEEGGDKRVLDVSFEAEVDVEEVAVAARYELQKTILDPEWLLPDDMELDTRVVLEEDKGFDMGAQLFTLQEAGVKNLSFLHFARGQGGEAVCVLKFTFYGMQDMVLEVDVGVPELGEAWTATGETGWEAVVGHLAEFQGSLFHLPECIWDNDCYGGEGGGGGAFCEQLCEVGSEAWNGNCPRDSGLCFAEDQACYDCFGTCEAFRCTY</sequence>
<reference evidence="1 2" key="1">
    <citation type="journal article" date="2023" name="Commun. Biol.">
        <title>Genome analysis of Parmales, the sister group of diatoms, reveals the evolutionary specialization of diatoms from phago-mixotrophs to photoautotrophs.</title>
        <authorList>
            <person name="Ban H."/>
            <person name="Sato S."/>
            <person name="Yoshikawa S."/>
            <person name="Yamada K."/>
            <person name="Nakamura Y."/>
            <person name="Ichinomiya M."/>
            <person name="Sato N."/>
            <person name="Blanc-Mathieu R."/>
            <person name="Endo H."/>
            <person name="Kuwata A."/>
            <person name="Ogata H."/>
        </authorList>
    </citation>
    <scope>NUCLEOTIDE SEQUENCE [LARGE SCALE GENOMIC DNA]</scope>
</reference>
<evidence type="ECO:0000313" key="2">
    <source>
        <dbReference type="Proteomes" id="UP001165060"/>
    </source>
</evidence>
<gene>
    <name evidence="1" type="ORF">TeGR_g8894</name>
</gene>
<evidence type="ECO:0008006" key="3">
    <source>
        <dbReference type="Google" id="ProtNLM"/>
    </source>
</evidence>
<dbReference type="Proteomes" id="UP001165060">
    <property type="component" value="Unassembled WGS sequence"/>
</dbReference>
<proteinExistence type="predicted"/>